<dbReference type="Proteomes" id="UP000253934">
    <property type="component" value="Unassembled WGS sequence"/>
</dbReference>
<evidence type="ECO:0000259" key="1">
    <source>
        <dbReference type="Pfam" id="PF00561"/>
    </source>
</evidence>
<keyword evidence="3" id="KW-1185">Reference proteome</keyword>
<dbReference type="SUPFAM" id="SSF53474">
    <property type="entry name" value="alpha/beta-Hydrolases"/>
    <property type="match status" value="1"/>
</dbReference>
<proteinExistence type="predicted"/>
<accession>A0A369KY50</accession>
<keyword evidence="2" id="KW-0378">Hydrolase</keyword>
<sequence length="269" mass="31066">MNQKLARIDKGNGEIIIFVHGTPTSSAEYENVIDSLSQSYRCIAFDHLGFGKSAKPIDGDYSLQAHQERFLEFLKELNLSSFHLVCHDFGAVIALSAILTTTLRPQSITILNSWLWPLIETEQQLKKQEWLVRSGIMPALYRYFNFSPRVLLKLAWGKKKQLSKDRHQFYMGAFPNSKSREGPIAFLKALFDFNNPVWQNYKKLSLLNNIPTLIIWGAQDKLLSIKNFERWKLQIPNAKFIVLDDVGHFVAEEDPDNFKAILYKFIKNI</sequence>
<evidence type="ECO:0000313" key="2">
    <source>
        <dbReference type="EMBL" id="RDB36116.1"/>
    </source>
</evidence>
<dbReference type="PRINTS" id="PR00111">
    <property type="entry name" value="ABHYDROLASE"/>
</dbReference>
<dbReference type="GO" id="GO:0016787">
    <property type="term" value="F:hydrolase activity"/>
    <property type="evidence" value="ECO:0007669"/>
    <property type="project" value="UniProtKB-KW"/>
</dbReference>
<dbReference type="PRINTS" id="PR00412">
    <property type="entry name" value="EPOXHYDRLASE"/>
</dbReference>
<dbReference type="PANTHER" id="PTHR43689">
    <property type="entry name" value="HYDROLASE"/>
    <property type="match status" value="1"/>
</dbReference>
<reference evidence="2" key="1">
    <citation type="submission" date="2018-04" db="EMBL/GenBank/DDBJ databases">
        <title>Draft genome sequence of the Candidatus Spirobacillus cienkowskii, a pathogen of freshwater Daphnia species, reconstructed from hemolymph metagenomic reads.</title>
        <authorList>
            <person name="Bresciani L."/>
            <person name="Lemos L.N."/>
            <person name="Wale N."/>
            <person name="Lin J.Y."/>
            <person name="Fernandes G.R."/>
            <person name="Duffy M.A."/>
            <person name="Rodrigues J.M."/>
        </authorList>
    </citation>
    <scope>NUCLEOTIDE SEQUENCE [LARGE SCALE GENOMIC DNA]</scope>
    <source>
        <strain evidence="2">Binning01</strain>
    </source>
</reference>
<dbReference type="PANTHER" id="PTHR43689:SF8">
    <property type="entry name" value="ALPHA_BETA-HYDROLASES SUPERFAMILY PROTEIN"/>
    <property type="match status" value="1"/>
</dbReference>
<dbReference type="EMBL" id="QOVW01000067">
    <property type="protein sequence ID" value="RDB36116.1"/>
    <property type="molecule type" value="Genomic_DNA"/>
</dbReference>
<dbReference type="Gene3D" id="3.40.50.1820">
    <property type="entry name" value="alpha/beta hydrolase"/>
    <property type="match status" value="1"/>
</dbReference>
<dbReference type="InterPro" id="IPR000639">
    <property type="entry name" value="Epox_hydrolase-like"/>
</dbReference>
<comment type="caution">
    <text evidence="2">The sequence shown here is derived from an EMBL/GenBank/DDBJ whole genome shotgun (WGS) entry which is preliminary data.</text>
</comment>
<dbReference type="Pfam" id="PF00561">
    <property type="entry name" value="Abhydrolase_1"/>
    <property type="match status" value="1"/>
</dbReference>
<dbReference type="InterPro" id="IPR000073">
    <property type="entry name" value="AB_hydrolase_1"/>
</dbReference>
<feature type="domain" description="AB hydrolase-1" evidence="1">
    <location>
        <begin position="15"/>
        <end position="255"/>
    </location>
</feature>
<dbReference type="AlphaFoldDB" id="A0A369KY50"/>
<name>A0A369KY50_9BACT</name>
<protein>
    <submittedName>
        <fullName evidence="2">Alpha/beta hydrolase</fullName>
    </submittedName>
</protein>
<gene>
    <name evidence="2" type="ORF">DCC88_06950</name>
</gene>
<evidence type="ECO:0000313" key="3">
    <source>
        <dbReference type="Proteomes" id="UP000253934"/>
    </source>
</evidence>
<organism evidence="2 3">
    <name type="scientific">Spirobacillus cienkowskii</name>
    <dbReference type="NCBI Taxonomy" id="495820"/>
    <lineage>
        <taxon>Bacteria</taxon>
        <taxon>Pseudomonadati</taxon>
        <taxon>Bdellovibrionota</taxon>
        <taxon>Oligoflexia</taxon>
        <taxon>Silvanigrellales</taxon>
        <taxon>Spirobacillus</taxon>
    </lineage>
</organism>
<dbReference type="InterPro" id="IPR029058">
    <property type="entry name" value="AB_hydrolase_fold"/>
</dbReference>